<keyword evidence="1" id="KW-0472">Membrane</keyword>
<keyword evidence="1" id="KW-0812">Transmembrane</keyword>
<organism evidence="2 3">
    <name type="scientific">Mesorhizobium ciceri</name>
    <dbReference type="NCBI Taxonomy" id="39645"/>
    <lineage>
        <taxon>Bacteria</taxon>
        <taxon>Pseudomonadati</taxon>
        <taxon>Pseudomonadota</taxon>
        <taxon>Alphaproteobacteria</taxon>
        <taxon>Hyphomicrobiales</taxon>
        <taxon>Phyllobacteriaceae</taxon>
        <taxon>Mesorhizobium</taxon>
    </lineage>
</organism>
<accession>A0AB38T4Q9</accession>
<reference evidence="2 3" key="1">
    <citation type="journal article" date="2022" name="Microbiol. Resour. Announc.">
        <title>Complete Genome Sequence of Mesorhizobium ciceri Strain R30, a Rhizobium Used as a Commercial Inoculant for Chickpea in Argentina.</title>
        <authorList>
            <person name="Foresto E."/>
            <person name="Revale S."/>
            <person name="Primo E."/>
            <person name="Nievas F."/>
            <person name="Carezzano E."/>
            <person name="Puente M."/>
            <person name="Alzari P."/>
            <person name="Mart M."/>
            <person name="Ben-Assaya M."/>
            <person name="Mornico D."/>
            <person name="Santoro M."/>
            <person name="Mart F."/>
            <person name="Giordano W."/>
            <person name="Bogino P."/>
        </authorList>
    </citation>
    <scope>NUCLEOTIDE SEQUENCE [LARGE SCALE GENOMIC DNA]</scope>
    <source>
        <strain evidence="2 3">R30</strain>
    </source>
</reference>
<dbReference type="Proteomes" id="UP001060070">
    <property type="component" value="Chromosome"/>
</dbReference>
<name>A0AB38T4Q9_9HYPH</name>
<evidence type="ECO:0008006" key="4">
    <source>
        <dbReference type="Google" id="ProtNLM"/>
    </source>
</evidence>
<evidence type="ECO:0000313" key="2">
    <source>
        <dbReference type="EMBL" id="UTU49337.1"/>
    </source>
</evidence>
<keyword evidence="1" id="KW-1133">Transmembrane helix</keyword>
<dbReference type="AlphaFoldDB" id="A0AB38T4Q9"/>
<dbReference type="RefSeq" id="WP_024501379.1">
    <property type="nucleotide sequence ID" value="NZ_CP088147.1"/>
</dbReference>
<feature type="transmembrane region" description="Helical" evidence="1">
    <location>
        <begin position="31"/>
        <end position="49"/>
    </location>
</feature>
<gene>
    <name evidence="2" type="ORF">LRP29_17680</name>
</gene>
<protein>
    <recommendedName>
        <fullName evidence="4">Transmembrane protein</fullName>
    </recommendedName>
</protein>
<evidence type="ECO:0000256" key="1">
    <source>
        <dbReference type="SAM" id="Phobius"/>
    </source>
</evidence>
<dbReference type="EMBL" id="CP088147">
    <property type="protein sequence ID" value="UTU49337.1"/>
    <property type="molecule type" value="Genomic_DNA"/>
</dbReference>
<keyword evidence="3" id="KW-1185">Reference proteome</keyword>
<proteinExistence type="predicted"/>
<evidence type="ECO:0000313" key="3">
    <source>
        <dbReference type="Proteomes" id="UP001060070"/>
    </source>
</evidence>
<sequence>MDEEISSCRSCGVIAGAVAVVFRHSSYSSHGPIDTGIFVVFLVFFWWPISDFSGGKDGIGASDAAAGEKSLAFRFGRFLTRIFQRG</sequence>